<evidence type="ECO:0008006" key="6">
    <source>
        <dbReference type="Google" id="ProtNLM"/>
    </source>
</evidence>
<protein>
    <recommendedName>
        <fullName evidence="6">Outer membrane lipoprotein-sorting protein</fullName>
    </recommendedName>
</protein>
<organism evidence="2 4">
    <name type="scientific">Haladaptatus paucihalophilus DX253</name>
    <dbReference type="NCBI Taxonomy" id="797209"/>
    <lineage>
        <taxon>Archaea</taxon>
        <taxon>Methanobacteriati</taxon>
        <taxon>Methanobacteriota</taxon>
        <taxon>Stenosarchaea group</taxon>
        <taxon>Halobacteria</taxon>
        <taxon>Halobacteriales</taxon>
        <taxon>Haladaptataceae</taxon>
        <taxon>Haladaptatus</taxon>
    </lineage>
</organism>
<dbReference type="PANTHER" id="PTHR37507:SF2">
    <property type="entry name" value="SPORULATION PROTEIN YDCC"/>
    <property type="match status" value="1"/>
</dbReference>
<reference evidence="5" key="3">
    <citation type="submission" date="2016-11" db="EMBL/GenBank/DDBJ databases">
        <authorList>
            <person name="Varghese N."/>
            <person name="Submissions S."/>
        </authorList>
    </citation>
    <scope>NUCLEOTIDE SEQUENCE [LARGE SCALE GENOMIC DNA]</scope>
    <source>
        <strain evidence="5">DX253</strain>
    </source>
</reference>
<gene>
    <name evidence="3" type="ORF">SAMN05444342_0241</name>
    <name evidence="2" type="ORF">ZOD2009_19583</name>
</gene>
<evidence type="ECO:0000313" key="5">
    <source>
        <dbReference type="Proteomes" id="UP000184203"/>
    </source>
</evidence>
<dbReference type="EMBL" id="FRAN01000001">
    <property type="protein sequence ID" value="SHK00335.1"/>
    <property type="molecule type" value="Genomic_DNA"/>
</dbReference>
<dbReference type="Proteomes" id="UP000003751">
    <property type="component" value="Unassembled WGS sequence"/>
</dbReference>
<dbReference type="EMBL" id="AEMG01000028">
    <property type="protein sequence ID" value="EFW90292.1"/>
    <property type="molecule type" value="Genomic_DNA"/>
</dbReference>
<reference evidence="3" key="2">
    <citation type="submission" date="2016-11" db="EMBL/GenBank/DDBJ databases">
        <authorList>
            <person name="Jaros S."/>
            <person name="Januszkiewicz K."/>
            <person name="Wedrychowicz H."/>
        </authorList>
    </citation>
    <scope>NUCLEOTIDE SEQUENCE [LARGE SCALE GENOMIC DNA]</scope>
    <source>
        <strain evidence="3">DX253</strain>
    </source>
</reference>
<dbReference type="Gene3D" id="2.50.20.10">
    <property type="entry name" value="Lipoprotein localisation LolA/LolB/LppX"/>
    <property type="match status" value="1"/>
</dbReference>
<sequence>MRSRIPVLLTVCLVLAAISGCVGQAPSNGAGSGSPTKTTETTQTASFSDAKAHEVVDDIRAKQRNISTYHAVEVEKRTYHLSNGSTYSRTRKIDTTKKYVDGAMLQRREYFSPRSRTVIENETSFITYDRANGTYRVGNRRSGGPKHYFISGIYEARNEFEAAFEDDSLSYRGTTTVLGHEVYVIEFDNPKDPKNASWYTSKFWIDTESGALVKSKTDYPVPFERTLAELKNGRPTKGTTSDDGAVIKNATVVFTYENLSVNEDLPEGTFEPPENATRNGR</sequence>
<dbReference type="PROSITE" id="PS51257">
    <property type="entry name" value="PROKAR_LIPOPROTEIN"/>
    <property type="match status" value="1"/>
</dbReference>
<evidence type="ECO:0000256" key="1">
    <source>
        <dbReference type="SAM" id="MobiDB-lite"/>
    </source>
</evidence>
<proteinExistence type="predicted"/>
<dbReference type="Proteomes" id="UP000184203">
    <property type="component" value="Unassembled WGS sequence"/>
</dbReference>
<accession>E7QYM6</accession>
<keyword evidence="5" id="KW-1185">Reference proteome</keyword>
<dbReference type="OrthoDB" id="379673at2157"/>
<name>E7QYM6_HALPU</name>
<dbReference type="PATRIC" id="fig|797209.4.peg.3832"/>
<reference evidence="2 4" key="1">
    <citation type="journal article" date="2014" name="ISME J.">
        <title>Trehalose/2-sulfotrehalose biosynthesis and glycine-betaine uptake are widely spread mechanisms for osmoadaptation in the Halobacteriales.</title>
        <authorList>
            <person name="Youssef N.H."/>
            <person name="Savage-Ashlock K.N."/>
            <person name="McCully A.L."/>
            <person name="Luedtke B."/>
            <person name="Shaw E.I."/>
            <person name="Hoff W.D."/>
            <person name="Elshahed M.S."/>
        </authorList>
    </citation>
    <scope>NUCLEOTIDE SEQUENCE [LARGE SCALE GENOMIC DNA]</scope>
    <source>
        <strain evidence="2 4">DX253</strain>
    </source>
</reference>
<feature type="region of interest" description="Disordered" evidence="1">
    <location>
        <begin position="25"/>
        <end position="49"/>
    </location>
</feature>
<dbReference type="RefSeq" id="WP_007982704.1">
    <property type="nucleotide sequence ID" value="NZ_AEMG01000028.1"/>
</dbReference>
<evidence type="ECO:0000313" key="4">
    <source>
        <dbReference type="Proteomes" id="UP000003751"/>
    </source>
</evidence>
<dbReference type="AlphaFoldDB" id="E7QYM6"/>
<evidence type="ECO:0000313" key="2">
    <source>
        <dbReference type="EMBL" id="EFW90292.1"/>
    </source>
</evidence>
<evidence type="ECO:0000313" key="3">
    <source>
        <dbReference type="EMBL" id="SHK00335.1"/>
    </source>
</evidence>
<dbReference type="eggNOG" id="ENOG502N5GM">
    <property type="taxonomic scope" value="Archaea"/>
</dbReference>
<feature type="compositionally biased region" description="Polar residues" evidence="1">
    <location>
        <begin position="25"/>
        <end position="47"/>
    </location>
</feature>
<dbReference type="InterPro" id="IPR052944">
    <property type="entry name" value="Sporulation_related"/>
</dbReference>
<dbReference type="PANTHER" id="PTHR37507">
    <property type="entry name" value="SPORULATION PROTEIN YDCC"/>
    <property type="match status" value="1"/>
</dbReference>